<protein>
    <submittedName>
        <fullName evidence="3">Uncharacterized protein</fullName>
    </submittedName>
</protein>
<dbReference type="OrthoDB" id="5785959at2759"/>
<feature type="compositionally biased region" description="Polar residues" evidence="1">
    <location>
        <begin position="119"/>
        <end position="135"/>
    </location>
</feature>
<sequence length="161" mass="18082">MFKIIALTTVFLVSFGLALRCYEGTVIGLNNNIQTEKKECGGISNYCIQRINKKNDQMRRECSSWSDEHSMEEKCPVSGCHFVTKDETFCCCQFDECNEWKGDGTEFKAGETVPFKKTPSAQPKSNIDLNNNNSKKPIGIVEVPTTPPPPAYRKNSEVELS</sequence>
<gene>
    <name evidence="3" type="ORF">CBOVIS_LOCUS11479</name>
</gene>
<keyword evidence="2" id="KW-0732">Signal</keyword>
<dbReference type="PANTHER" id="PTHR34721:SF10">
    <property type="entry name" value="ACTIVIN TYPES I AND II RECEPTOR DOMAIN-CONTAINING PROTEIN-RELATED"/>
    <property type="match status" value="1"/>
</dbReference>
<dbReference type="AlphaFoldDB" id="A0A8S1FC90"/>
<dbReference type="Proteomes" id="UP000494206">
    <property type="component" value="Unassembled WGS sequence"/>
</dbReference>
<evidence type="ECO:0000256" key="1">
    <source>
        <dbReference type="SAM" id="MobiDB-lite"/>
    </source>
</evidence>
<organism evidence="3 4">
    <name type="scientific">Caenorhabditis bovis</name>
    <dbReference type="NCBI Taxonomy" id="2654633"/>
    <lineage>
        <taxon>Eukaryota</taxon>
        <taxon>Metazoa</taxon>
        <taxon>Ecdysozoa</taxon>
        <taxon>Nematoda</taxon>
        <taxon>Chromadorea</taxon>
        <taxon>Rhabditida</taxon>
        <taxon>Rhabditina</taxon>
        <taxon>Rhabditomorpha</taxon>
        <taxon>Rhabditoidea</taxon>
        <taxon>Rhabditidae</taxon>
        <taxon>Peloderinae</taxon>
        <taxon>Caenorhabditis</taxon>
    </lineage>
</organism>
<feature type="chain" id="PRO_5035863153" evidence="2">
    <location>
        <begin position="19"/>
        <end position="161"/>
    </location>
</feature>
<evidence type="ECO:0000313" key="4">
    <source>
        <dbReference type="Proteomes" id="UP000494206"/>
    </source>
</evidence>
<name>A0A8S1FC90_9PELO</name>
<keyword evidence="4" id="KW-1185">Reference proteome</keyword>
<dbReference type="PANTHER" id="PTHR34721">
    <property type="entry name" value="PROTEIN CBG09734"/>
    <property type="match status" value="1"/>
</dbReference>
<feature type="region of interest" description="Disordered" evidence="1">
    <location>
        <begin position="111"/>
        <end position="161"/>
    </location>
</feature>
<comment type="caution">
    <text evidence="3">The sequence shown here is derived from an EMBL/GenBank/DDBJ whole genome shotgun (WGS) entry which is preliminary data.</text>
</comment>
<reference evidence="3 4" key="1">
    <citation type="submission" date="2020-04" db="EMBL/GenBank/DDBJ databases">
        <authorList>
            <person name="Laetsch R D."/>
            <person name="Stevens L."/>
            <person name="Kumar S."/>
            <person name="Blaxter L. M."/>
        </authorList>
    </citation>
    <scope>NUCLEOTIDE SEQUENCE [LARGE SCALE GENOMIC DNA]</scope>
</reference>
<dbReference type="EMBL" id="CADEPM010000009">
    <property type="protein sequence ID" value="CAB3409881.1"/>
    <property type="molecule type" value="Genomic_DNA"/>
</dbReference>
<feature type="signal peptide" evidence="2">
    <location>
        <begin position="1"/>
        <end position="18"/>
    </location>
</feature>
<proteinExistence type="predicted"/>
<evidence type="ECO:0000256" key="2">
    <source>
        <dbReference type="SAM" id="SignalP"/>
    </source>
</evidence>
<accession>A0A8S1FC90</accession>
<evidence type="ECO:0000313" key="3">
    <source>
        <dbReference type="EMBL" id="CAB3409881.1"/>
    </source>
</evidence>